<evidence type="ECO:0000313" key="13">
    <source>
        <dbReference type="EMBL" id="PPQ84796.1"/>
    </source>
</evidence>
<evidence type="ECO:0000313" key="14">
    <source>
        <dbReference type="Proteomes" id="UP000284842"/>
    </source>
</evidence>
<evidence type="ECO:0000256" key="9">
    <source>
        <dbReference type="SAM" id="MobiDB-lite"/>
    </source>
</evidence>
<name>A0A409X231_9AGAR</name>
<dbReference type="EMBL" id="NHTK01004816">
    <property type="protein sequence ID" value="PPQ84796.1"/>
    <property type="molecule type" value="Genomic_DNA"/>
</dbReference>
<keyword evidence="4 11" id="KW-0732">Signal</keyword>
<dbReference type="InterPro" id="IPR008754">
    <property type="entry name" value="Peptidase_M43"/>
</dbReference>
<evidence type="ECO:0000256" key="2">
    <source>
        <dbReference type="ARBA" id="ARBA00022670"/>
    </source>
</evidence>
<comment type="similarity">
    <text evidence="1">Belongs to the peptidase M43B family.</text>
</comment>
<reference evidence="13 14" key="1">
    <citation type="journal article" date="2018" name="Evol. Lett.">
        <title>Horizontal gene cluster transfer increased hallucinogenic mushroom diversity.</title>
        <authorList>
            <person name="Reynolds H.T."/>
            <person name="Vijayakumar V."/>
            <person name="Gluck-Thaler E."/>
            <person name="Korotkin H.B."/>
            <person name="Matheny P.B."/>
            <person name="Slot J.C."/>
        </authorList>
    </citation>
    <scope>NUCLEOTIDE SEQUENCE [LARGE SCALE GENOMIC DNA]</scope>
    <source>
        <strain evidence="13 14">2629</strain>
    </source>
</reference>
<feature type="chain" id="PRO_5019367724" description="Peptidase M43 pregnancy-associated plasma-A domain-containing protein" evidence="11">
    <location>
        <begin position="26"/>
        <end position="314"/>
    </location>
</feature>
<dbReference type="PANTHER" id="PTHR47466">
    <property type="match status" value="1"/>
</dbReference>
<evidence type="ECO:0000256" key="6">
    <source>
        <dbReference type="ARBA" id="ARBA00022833"/>
    </source>
</evidence>
<dbReference type="InParanoid" id="A0A409X231"/>
<organism evidence="13 14">
    <name type="scientific">Panaeolus cyanescens</name>
    <dbReference type="NCBI Taxonomy" id="181874"/>
    <lineage>
        <taxon>Eukaryota</taxon>
        <taxon>Fungi</taxon>
        <taxon>Dikarya</taxon>
        <taxon>Basidiomycota</taxon>
        <taxon>Agaricomycotina</taxon>
        <taxon>Agaricomycetes</taxon>
        <taxon>Agaricomycetidae</taxon>
        <taxon>Agaricales</taxon>
        <taxon>Agaricineae</taxon>
        <taxon>Galeropsidaceae</taxon>
        <taxon>Panaeolus</taxon>
    </lineage>
</organism>
<evidence type="ECO:0000256" key="8">
    <source>
        <dbReference type="ARBA" id="ARBA00023157"/>
    </source>
</evidence>
<protein>
    <recommendedName>
        <fullName evidence="12">Peptidase M43 pregnancy-associated plasma-A domain-containing protein</fullName>
    </recommendedName>
</protein>
<evidence type="ECO:0000256" key="4">
    <source>
        <dbReference type="ARBA" id="ARBA00022729"/>
    </source>
</evidence>
<dbReference type="GO" id="GO:0008237">
    <property type="term" value="F:metallopeptidase activity"/>
    <property type="evidence" value="ECO:0007669"/>
    <property type="project" value="UniProtKB-KW"/>
</dbReference>
<dbReference type="PANTHER" id="PTHR47466:SF1">
    <property type="entry name" value="METALLOPROTEASE MEP1 (AFU_ORTHOLOGUE AFUA_1G07730)-RELATED"/>
    <property type="match status" value="1"/>
</dbReference>
<dbReference type="Pfam" id="PF05572">
    <property type="entry name" value="Peptidase_M43"/>
    <property type="match status" value="1"/>
</dbReference>
<keyword evidence="6" id="KW-0862">Zinc</keyword>
<evidence type="ECO:0000256" key="7">
    <source>
        <dbReference type="ARBA" id="ARBA00023049"/>
    </source>
</evidence>
<dbReference type="OrthoDB" id="536211at2759"/>
<keyword evidence="5" id="KW-0378">Hydrolase</keyword>
<keyword evidence="7" id="KW-0482">Metalloprotease</keyword>
<feature type="signal peptide" evidence="11">
    <location>
        <begin position="1"/>
        <end position="25"/>
    </location>
</feature>
<keyword evidence="2" id="KW-0645">Protease</keyword>
<evidence type="ECO:0000259" key="12">
    <source>
        <dbReference type="Pfam" id="PF05572"/>
    </source>
</evidence>
<dbReference type="GO" id="GO:0006508">
    <property type="term" value="P:proteolysis"/>
    <property type="evidence" value="ECO:0007669"/>
    <property type="project" value="UniProtKB-KW"/>
</dbReference>
<gene>
    <name evidence="13" type="ORF">CVT24_003237</name>
</gene>
<keyword evidence="8" id="KW-1015">Disulfide bond</keyword>
<dbReference type="Gene3D" id="3.40.390.10">
    <property type="entry name" value="Collagenase (Catalytic Domain)"/>
    <property type="match status" value="1"/>
</dbReference>
<feature type="transmembrane region" description="Helical" evidence="10">
    <location>
        <begin position="289"/>
        <end position="307"/>
    </location>
</feature>
<feature type="domain" description="Peptidase M43 pregnancy-associated plasma-A" evidence="12">
    <location>
        <begin position="222"/>
        <end position="262"/>
    </location>
</feature>
<evidence type="ECO:0000256" key="5">
    <source>
        <dbReference type="ARBA" id="ARBA00022801"/>
    </source>
</evidence>
<proteinExistence type="inferred from homology"/>
<evidence type="ECO:0000256" key="3">
    <source>
        <dbReference type="ARBA" id="ARBA00022723"/>
    </source>
</evidence>
<keyword evidence="14" id="KW-1185">Reference proteome</keyword>
<evidence type="ECO:0000256" key="10">
    <source>
        <dbReference type="SAM" id="Phobius"/>
    </source>
</evidence>
<feature type="region of interest" description="Disordered" evidence="9">
    <location>
        <begin position="251"/>
        <end position="272"/>
    </location>
</feature>
<keyword evidence="10" id="KW-0472">Membrane</keyword>
<evidence type="ECO:0000256" key="1">
    <source>
        <dbReference type="ARBA" id="ARBA00008721"/>
    </source>
</evidence>
<accession>A0A409X231</accession>
<keyword evidence="10" id="KW-1133">Transmembrane helix</keyword>
<dbReference type="Proteomes" id="UP000284842">
    <property type="component" value="Unassembled WGS sequence"/>
</dbReference>
<dbReference type="GO" id="GO:0046872">
    <property type="term" value="F:metal ion binding"/>
    <property type="evidence" value="ECO:0007669"/>
    <property type="project" value="UniProtKB-KW"/>
</dbReference>
<evidence type="ECO:0000256" key="11">
    <source>
        <dbReference type="SAM" id="SignalP"/>
    </source>
</evidence>
<keyword evidence="10" id="KW-0812">Transmembrane</keyword>
<dbReference type="AlphaFoldDB" id="A0A409X231"/>
<keyword evidence="3" id="KW-0479">Metal-binding</keyword>
<sequence length="314" mass="34063">MLLLPLLSLTTLLSISVSATPGALSERITGGDKPRTGFCASPYSTHENAIMKEAITTVRAERQKAGIKKRQIGGSGGLTRTFDVNFNIVAGNMTLRGGWVPDSMIEAQMAMLNADYAPSGIQFRHRSTTRILSNYLAHELFLPDTLAREDLILNYGALFKQGDMRTLNVNTLFLTALPASSTAPLPDGSLIFGFALPPSISISFPLVDGVYIRHDSMPGGPFDRAQGGTLRHEIGHWLGLWHTFQDGCTGDGDEVDDTPAQRDSSDGCPIGRDSCPGRPGLDPIRECCFIIIIIIIIIILLINICAYRQLHGLL</sequence>
<comment type="caution">
    <text evidence="13">The sequence shown here is derived from an EMBL/GenBank/DDBJ whole genome shotgun (WGS) entry which is preliminary data.</text>
</comment>
<dbReference type="InterPro" id="IPR024079">
    <property type="entry name" value="MetalloPept_cat_dom_sf"/>
</dbReference>
<dbReference type="SUPFAM" id="SSF55486">
    <property type="entry name" value="Metalloproteases ('zincins'), catalytic domain"/>
    <property type="match status" value="2"/>
</dbReference>